<dbReference type="PROSITE" id="PS00678">
    <property type="entry name" value="WD_REPEATS_1"/>
    <property type="match status" value="1"/>
</dbReference>
<dbReference type="SUPFAM" id="SSF52540">
    <property type="entry name" value="P-loop containing nucleoside triphosphate hydrolases"/>
    <property type="match status" value="1"/>
</dbReference>
<dbReference type="CDD" id="cd00093">
    <property type="entry name" value="HTH_XRE"/>
    <property type="match status" value="1"/>
</dbReference>
<feature type="repeat" description="WD" evidence="3">
    <location>
        <begin position="1076"/>
        <end position="1117"/>
    </location>
</feature>
<evidence type="ECO:0000256" key="3">
    <source>
        <dbReference type="PROSITE-ProRule" id="PRU00221"/>
    </source>
</evidence>
<dbReference type="Pfam" id="PF00400">
    <property type="entry name" value="WD40"/>
    <property type="match status" value="4"/>
</dbReference>
<dbReference type="SUPFAM" id="SSF50969">
    <property type="entry name" value="YVTN repeat-like/Quinoprotein amine dehydrogenase"/>
    <property type="match status" value="2"/>
</dbReference>
<keyword evidence="1 3" id="KW-0853">WD repeat</keyword>
<feature type="repeat" description="WD" evidence="3">
    <location>
        <begin position="743"/>
        <end position="783"/>
    </location>
</feature>
<name>A0A1B2HF18_9PSEU</name>
<evidence type="ECO:0000256" key="2">
    <source>
        <dbReference type="ARBA" id="ARBA00022737"/>
    </source>
</evidence>
<dbReference type="Gene3D" id="2.130.10.10">
    <property type="entry name" value="YVTN repeat-like/Quinoprotein amine dehydrogenase"/>
    <property type="match status" value="3"/>
</dbReference>
<dbReference type="PANTHER" id="PTHR19848">
    <property type="entry name" value="WD40 REPEAT PROTEIN"/>
    <property type="match status" value="1"/>
</dbReference>
<dbReference type="InterPro" id="IPR001387">
    <property type="entry name" value="Cro/C1-type_HTH"/>
</dbReference>
<dbReference type="EMBL" id="CP016793">
    <property type="protein sequence ID" value="ANZ36319.1"/>
    <property type="molecule type" value="Genomic_DNA"/>
</dbReference>
<keyword evidence="6" id="KW-1185">Reference proteome</keyword>
<dbReference type="SMART" id="SM00320">
    <property type="entry name" value="WD40"/>
    <property type="match status" value="6"/>
</dbReference>
<organism evidence="5 6">
    <name type="scientific">Lentzea guizhouensis</name>
    <dbReference type="NCBI Taxonomy" id="1586287"/>
    <lineage>
        <taxon>Bacteria</taxon>
        <taxon>Bacillati</taxon>
        <taxon>Actinomycetota</taxon>
        <taxon>Actinomycetes</taxon>
        <taxon>Pseudonocardiales</taxon>
        <taxon>Pseudonocardiaceae</taxon>
        <taxon>Lentzea</taxon>
    </lineage>
</organism>
<feature type="repeat" description="WD" evidence="3">
    <location>
        <begin position="1118"/>
        <end position="1147"/>
    </location>
</feature>
<dbReference type="InterPro" id="IPR049052">
    <property type="entry name" value="nSTAND1"/>
</dbReference>
<dbReference type="InterPro" id="IPR015943">
    <property type="entry name" value="WD40/YVTN_repeat-like_dom_sf"/>
</dbReference>
<dbReference type="InterPro" id="IPR001680">
    <property type="entry name" value="WD40_rpt"/>
</dbReference>
<sequence>MYGIAAANHVQRITDNNGLINAHSASMSSMPRGERPLDDGDSPLLSFAAELRQLRTDAGKPSYRELARIAHFSASTLSDAAGGRKLPGLDVTLAYVRACGGNGERWEQRWHDLAVQLAQSQVNDGPSPYVGLKAFAREDADRFFGREALTNALLERLERQRFLAVFGASGEGKSSLLRAGIAPGFANAVVFSPGADPDTAIAEALAQDPDLLVVDQFEEVFTLCEDATQRQVFLASLLNAKCKTAIAIRSDYYPNCAEHPELAQALTDAQVLLGTMSPDELRRAITQPAAKAGCTVETALLTTIVAEAAGRNGVLPLVSHALQETWYRRRGNTLTLAGYQAVGGIHGALAQSAETAYAELDEEQQRLAKQLLLRLSTDGAKRPIPRTDVVGEEVLNVLADARLITVDEHTVEVTHEALFRTWPRLREWLDEDREGLKTHRRLTEAARVWEELGRDTGALYRTARLASATEWLGRSEPELTRTERDFLQASKHLERRRTTRLKWAAAGLITLLLITTVSATVAISQMRAVQEASDIAQSQQLAALSEALVASNPELAASKAVEAYRTHPTPEARGRLLSTATAGRARTLSHEGTLSMGFGKDFVALGQRDGVQLYDATTLKPTVKLSTSASNGLVSWDNVTGGTGVAIEEKDGRVTYWSAPDAQPVVLREVGEAHGLMFAADGGAVLIGTSLWDLQTRRVRHEIPVDRRAGVVALSPDARVVVVSHGVEVVLWELATGRRINGFSTGTSDVNGLAALPDGRLAVAGRDGRVQLWNTATGTLVTTVTNYQTPASVSVSSDGTLLASSGIGGTAVHLYDLVHNVALAPIDAGGDGSRAFFAPDGTIGVLGPAGHVRFWPPGSVAAISAHQVRALSVEDDGTILTFNDAGVFERRDGTTLAVTSRTTTGTGGQVVAEFSPDRRQVVSGATGSPLTVRDVATGRTVRDLADPSFTNQRTPPDSVAFGPHGVVTTGGDVPAGAWTALHDRSAPPRPVTSLHDGRSTVVAFGSRQDEVVLGSSSGQVTVRDIRSWEASVLPRRHDGPVRALAMSPDRRLMASAGEDGMILLWDTATRQPVGELRGHNGTVTALAFSPDSTRLASGGDDHAAVVWDVGSRSAWATLRGHGKPVTHLAWHRDGTTLVSAGQDAVLRWGLDVDQALRGLG</sequence>
<protein>
    <recommendedName>
        <fullName evidence="4">HTH cro/C1-type domain-containing protein</fullName>
    </recommendedName>
</protein>
<dbReference type="InterPro" id="IPR011044">
    <property type="entry name" value="Quino_amine_DH_bsu"/>
</dbReference>
<dbReference type="Proteomes" id="UP000093053">
    <property type="component" value="Chromosome"/>
</dbReference>
<dbReference type="InterPro" id="IPR019775">
    <property type="entry name" value="WD40_repeat_CS"/>
</dbReference>
<dbReference type="STRING" id="1586287.BBK82_09845"/>
<dbReference type="PROSITE" id="PS50082">
    <property type="entry name" value="WD_REPEATS_2"/>
    <property type="match status" value="4"/>
</dbReference>
<dbReference type="KEGG" id="led:BBK82_09845"/>
<dbReference type="PROSITE" id="PS50294">
    <property type="entry name" value="WD_REPEATS_REGION"/>
    <property type="match status" value="2"/>
</dbReference>
<dbReference type="PANTHER" id="PTHR19848:SF8">
    <property type="entry name" value="F-BOX AND WD REPEAT DOMAIN CONTAINING 7"/>
    <property type="match status" value="1"/>
</dbReference>
<dbReference type="Pfam" id="PF13560">
    <property type="entry name" value="HTH_31"/>
    <property type="match status" value="1"/>
</dbReference>
<dbReference type="SUPFAM" id="SSF50978">
    <property type="entry name" value="WD40 repeat-like"/>
    <property type="match status" value="1"/>
</dbReference>
<evidence type="ECO:0000313" key="6">
    <source>
        <dbReference type="Proteomes" id="UP000093053"/>
    </source>
</evidence>
<evidence type="ECO:0000313" key="5">
    <source>
        <dbReference type="EMBL" id="ANZ36319.1"/>
    </source>
</evidence>
<dbReference type="AlphaFoldDB" id="A0A1B2HF18"/>
<evidence type="ECO:0000256" key="1">
    <source>
        <dbReference type="ARBA" id="ARBA00022574"/>
    </source>
</evidence>
<reference evidence="5 6" key="1">
    <citation type="submission" date="2016-07" db="EMBL/GenBank/DDBJ databases">
        <title>Complete genome sequence of the Lentzea guizhouensis DHS C013.</title>
        <authorList>
            <person name="Cao C."/>
        </authorList>
    </citation>
    <scope>NUCLEOTIDE SEQUENCE [LARGE SCALE GENOMIC DNA]</scope>
    <source>
        <strain evidence="5 6">DHS C013</strain>
    </source>
</reference>
<gene>
    <name evidence="5" type="ORF">BBK82_09845</name>
</gene>
<dbReference type="InterPro" id="IPR027417">
    <property type="entry name" value="P-loop_NTPase"/>
</dbReference>
<dbReference type="SMART" id="SM00530">
    <property type="entry name" value="HTH_XRE"/>
    <property type="match status" value="1"/>
</dbReference>
<accession>A0A1B2HF18</accession>
<keyword evidence="2" id="KW-0677">Repeat</keyword>
<dbReference type="InterPro" id="IPR036322">
    <property type="entry name" value="WD40_repeat_dom_sf"/>
</dbReference>
<dbReference type="CDD" id="cd00267">
    <property type="entry name" value="ABC_ATPase"/>
    <property type="match status" value="1"/>
</dbReference>
<feature type="domain" description="HTH cro/C1-type" evidence="4">
    <location>
        <begin position="50"/>
        <end position="106"/>
    </location>
</feature>
<dbReference type="Gene3D" id="3.40.50.300">
    <property type="entry name" value="P-loop containing nucleotide triphosphate hydrolases"/>
    <property type="match status" value="1"/>
</dbReference>
<dbReference type="Pfam" id="PF20703">
    <property type="entry name" value="nSTAND1"/>
    <property type="match status" value="1"/>
</dbReference>
<evidence type="ECO:0000259" key="4">
    <source>
        <dbReference type="SMART" id="SM00530"/>
    </source>
</evidence>
<feature type="repeat" description="WD" evidence="3">
    <location>
        <begin position="1034"/>
        <end position="1075"/>
    </location>
</feature>
<proteinExistence type="predicted"/>